<evidence type="ECO:0000259" key="2">
    <source>
        <dbReference type="Pfam" id="PF22662"/>
    </source>
</evidence>
<reference evidence="3" key="1">
    <citation type="journal article" date="2020" name="mSystems">
        <title>Genome- and Community-Level Interaction Insights into Carbon Utilization and Element Cycling Functions of Hydrothermarchaeota in Hydrothermal Sediment.</title>
        <authorList>
            <person name="Zhou Z."/>
            <person name="Liu Y."/>
            <person name="Xu W."/>
            <person name="Pan J."/>
            <person name="Luo Z.H."/>
            <person name="Li M."/>
        </authorList>
    </citation>
    <scope>NUCLEOTIDE SEQUENCE [LARGE SCALE GENOMIC DNA]</scope>
    <source>
        <strain evidence="3">SpSt-1125</strain>
    </source>
</reference>
<dbReference type="InterPro" id="IPR036388">
    <property type="entry name" value="WH-like_DNA-bd_sf"/>
</dbReference>
<evidence type="ECO:0000313" key="3">
    <source>
        <dbReference type="EMBL" id="HHP05497.1"/>
    </source>
</evidence>
<dbReference type="InterPro" id="IPR054588">
    <property type="entry name" value="Csa3_N"/>
</dbReference>
<sequence length="220" mass="23434">MTSALTSTRGEITGKVFIASLGFDATHVLRLIVEKGLSSGDTVCLVTSSSQHPRAENAVKSVIDFVEKTNPKVEVEVLRLDEAEVEKNIALLARHVTEGLRRGSVFVDISGGPKGLVLALYMACVVAGAGDVSLTLETTGERIKVPVLPNPFAGITERQLQMLRSLPSTVTTLSTRMGVSKAAASKLLRRLKERGLVVERSGRYEVSPAGKLLLDVLGVG</sequence>
<dbReference type="InterPro" id="IPR010163">
    <property type="entry name" value="Csa3"/>
</dbReference>
<gene>
    <name evidence="3" type="ORF">ENM88_07125</name>
</gene>
<dbReference type="SUPFAM" id="SSF46785">
    <property type="entry name" value="Winged helix' DNA-binding domain"/>
    <property type="match status" value="1"/>
</dbReference>
<dbReference type="Pfam" id="PF22662">
    <property type="entry name" value="Csa3_N"/>
    <property type="match status" value="1"/>
</dbReference>
<feature type="domain" description="Csa3 N-terminal" evidence="2">
    <location>
        <begin position="15"/>
        <end position="128"/>
    </location>
</feature>
<keyword evidence="3" id="KW-0238">DNA-binding</keyword>
<name>A0A7J3X8R0_THEPE</name>
<dbReference type="InterPro" id="IPR036390">
    <property type="entry name" value="WH_DNA-bd_sf"/>
</dbReference>
<dbReference type="AlphaFoldDB" id="A0A7J3X8R0"/>
<dbReference type="Gene3D" id="3.40.50.11700">
    <property type="match status" value="1"/>
</dbReference>
<dbReference type="EMBL" id="DRZM01000207">
    <property type="protein sequence ID" value="HHP05497.1"/>
    <property type="molecule type" value="Genomic_DNA"/>
</dbReference>
<dbReference type="Pfam" id="PF12802">
    <property type="entry name" value="MarR_2"/>
    <property type="match status" value="1"/>
</dbReference>
<protein>
    <submittedName>
        <fullName evidence="3">CRISPR locus-related DNA-binding protein</fullName>
    </submittedName>
</protein>
<comment type="caution">
    <text evidence="3">The sequence shown here is derived from an EMBL/GenBank/DDBJ whole genome shotgun (WGS) entry which is preliminary data.</text>
</comment>
<proteinExistence type="predicted"/>
<feature type="domain" description="HTH marR-type" evidence="1">
    <location>
        <begin position="162"/>
        <end position="200"/>
    </location>
</feature>
<dbReference type="Gene3D" id="1.10.10.10">
    <property type="entry name" value="Winged helix-like DNA-binding domain superfamily/Winged helix DNA-binding domain"/>
    <property type="match status" value="1"/>
</dbReference>
<accession>A0A7J3X8R0</accession>
<dbReference type="GO" id="GO:0003677">
    <property type="term" value="F:DNA binding"/>
    <property type="evidence" value="ECO:0007669"/>
    <property type="project" value="UniProtKB-KW"/>
</dbReference>
<organism evidence="3">
    <name type="scientific">Thermofilum pendens</name>
    <dbReference type="NCBI Taxonomy" id="2269"/>
    <lineage>
        <taxon>Archaea</taxon>
        <taxon>Thermoproteota</taxon>
        <taxon>Thermoprotei</taxon>
        <taxon>Thermofilales</taxon>
        <taxon>Thermofilaceae</taxon>
        <taxon>Thermofilum</taxon>
    </lineage>
</organism>
<dbReference type="NCBIfam" id="TIGR01884">
    <property type="entry name" value="cas_HTH"/>
    <property type="match status" value="1"/>
</dbReference>
<dbReference type="GO" id="GO:0003700">
    <property type="term" value="F:DNA-binding transcription factor activity"/>
    <property type="evidence" value="ECO:0007669"/>
    <property type="project" value="InterPro"/>
</dbReference>
<dbReference type="InterPro" id="IPR000835">
    <property type="entry name" value="HTH_MarR-typ"/>
</dbReference>
<evidence type="ECO:0000259" key="1">
    <source>
        <dbReference type="Pfam" id="PF12802"/>
    </source>
</evidence>